<organism evidence="1 2">
    <name type="scientific">Lentinula guzmanii</name>
    <dbReference type="NCBI Taxonomy" id="2804957"/>
    <lineage>
        <taxon>Eukaryota</taxon>
        <taxon>Fungi</taxon>
        <taxon>Dikarya</taxon>
        <taxon>Basidiomycota</taxon>
        <taxon>Agaricomycotina</taxon>
        <taxon>Agaricomycetes</taxon>
        <taxon>Agaricomycetidae</taxon>
        <taxon>Agaricales</taxon>
        <taxon>Marasmiineae</taxon>
        <taxon>Omphalotaceae</taxon>
        <taxon>Lentinula</taxon>
    </lineage>
</organism>
<dbReference type="EMBL" id="JANVFO010000015">
    <property type="protein sequence ID" value="KAJ3733998.1"/>
    <property type="molecule type" value="Genomic_DNA"/>
</dbReference>
<accession>A0AA38N340</accession>
<dbReference type="AlphaFoldDB" id="A0AA38N340"/>
<name>A0AA38N340_9AGAR</name>
<evidence type="ECO:0000313" key="1">
    <source>
        <dbReference type="EMBL" id="KAJ3733998.1"/>
    </source>
</evidence>
<proteinExistence type="predicted"/>
<comment type="caution">
    <text evidence="1">The sequence shown here is derived from an EMBL/GenBank/DDBJ whole genome shotgun (WGS) entry which is preliminary data.</text>
</comment>
<dbReference type="Proteomes" id="UP001176059">
    <property type="component" value="Unassembled WGS sequence"/>
</dbReference>
<gene>
    <name evidence="1" type="ORF">DFJ43DRAFT_175786</name>
</gene>
<reference evidence="1" key="1">
    <citation type="submission" date="2022-08" db="EMBL/GenBank/DDBJ databases">
        <authorList>
            <consortium name="DOE Joint Genome Institute"/>
            <person name="Min B."/>
            <person name="Sierra-Patev S."/>
            <person name="Naranjo-Ortiz M."/>
            <person name="Looney B."/>
            <person name="Konkel Z."/>
            <person name="Slot J.C."/>
            <person name="Sakamoto Y."/>
            <person name="Steenwyk J.L."/>
            <person name="Rokas A."/>
            <person name="Carro J."/>
            <person name="Camarero S."/>
            <person name="Ferreira P."/>
            <person name="Molpeceres G."/>
            <person name="Ruiz-duenas F.J."/>
            <person name="Serrano A."/>
            <person name="Henrissat B."/>
            <person name="Drula E."/>
            <person name="Hughes K.W."/>
            <person name="Mata J.L."/>
            <person name="Ishikawa N.K."/>
            <person name="Vargas-Isla R."/>
            <person name="Ushijima S."/>
            <person name="Smith C.A."/>
            <person name="Ahrendt S."/>
            <person name="Andreopoulos W."/>
            <person name="He G."/>
            <person name="LaButti K."/>
            <person name="Lipzen A."/>
            <person name="Ng V."/>
            <person name="Riley R."/>
            <person name="Sandor L."/>
            <person name="Barry K."/>
            <person name="Martinez A.T."/>
            <person name="Xiao Y."/>
            <person name="Gibbons J.G."/>
            <person name="Terashima K."/>
            <person name="Hibbett D.S."/>
            <person name="Grigoriev I.V."/>
        </authorList>
    </citation>
    <scope>NUCLEOTIDE SEQUENCE</scope>
    <source>
        <strain evidence="1">ET3784</strain>
    </source>
</reference>
<sequence>MDSSQDCCYTQAGQGQDSGEVVTSALPQALPYVWTSHAIERCAYIAQQLQIQAKFCKNCGVCMSCSSAPLSSITLLIDLSSIHQPQRVFCHLQGLSHGTDLYFFIPEKQHVCYLELGLHDGSHSLALGSSTRLGLLNNLSHSGSFARSTIGSRSLKEQLHAIVSKVKFHRSICLSAPHPSSKSVIKWRSTTISNENAIRISAERIGIQYLQLSWSTEFIASSHYFNVASH</sequence>
<reference evidence="1" key="2">
    <citation type="journal article" date="2023" name="Proc. Natl. Acad. Sci. U.S.A.">
        <title>A global phylogenomic analysis of the shiitake genus Lentinula.</title>
        <authorList>
            <person name="Sierra-Patev S."/>
            <person name="Min B."/>
            <person name="Naranjo-Ortiz M."/>
            <person name="Looney B."/>
            <person name="Konkel Z."/>
            <person name="Slot J.C."/>
            <person name="Sakamoto Y."/>
            <person name="Steenwyk J.L."/>
            <person name="Rokas A."/>
            <person name="Carro J."/>
            <person name="Camarero S."/>
            <person name="Ferreira P."/>
            <person name="Molpeceres G."/>
            <person name="Ruiz-Duenas F.J."/>
            <person name="Serrano A."/>
            <person name="Henrissat B."/>
            <person name="Drula E."/>
            <person name="Hughes K.W."/>
            <person name="Mata J.L."/>
            <person name="Ishikawa N.K."/>
            <person name="Vargas-Isla R."/>
            <person name="Ushijima S."/>
            <person name="Smith C.A."/>
            <person name="Donoghue J."/>
            <person name="Ahrendt S."/>
            <person name="Andreopoulos W."/>
            <person name="He G."/>
            <person name="LaButti K."/>
            <person name="Lipzen A."/>
            <person name="Ng V."/>
            <person name="Riley R."/>
            <person name="Sandor L."/>
            <person name="Barry K."/>
            <person name="Martinez A.T."/>
            <person name="Xiao Y."/>
            <person name="Gibbons J.G."/>
            <person name="Terashima K."/>
            <person name="Grigoriev I.V."/>
            <person name="Hibbett D."/>
        </authorList>
    </citation>
    <scope>NUCLEOTIDE SEQUENCE</scope>
    <source>
        <strain evidence="1">ET3784</strain>
    </source>
</reference>
<keyword evidence="2" id="KW-1185">Reference proteome</keyword>
<evidence type="ECO:0000313" key="2">
    <source>
        <dbReference type="Proteomes" id="UP001176059"/>
    </source>
</evidence>
<protein>
    <submittedName>
        <fullName evidence="1">Uncharacterized protein</fullName>
    </submittedName>
</protein>